<dbReference type="InParanoid" id="M0MIJ4"/>
<comment type="caution">
    <text evidence="2">The sequence shown here is derived from an EMBL/GenBank/DDBJ whole genome shotgun (WGS) entry which is preliminary data.</text>
</comment>
<dbReference type="PATRIC" id="fig|1227455.4.peg.2485"/>
<dbReference type="AlphaFoldDB" id="M0MIJ4"/>
<feature type="region of interest" description="Disordered" evidence="1">
    <location>
        <begin position="1"/>
        <end position="49"/>
    </location>
</feature>
<sequence length="131" mass="13606">MTRNGPDRDDVRDLLDRFGATRRGPPGGPGGSGGGGGPPGGRDDELSERQREKIDHIVGQVRESNAEAMAAAEALRRREIEAGVPRQDADGNLSPGTRAYLDALCGGGAHAFDADVDGAAADGETEEVRGR</sequence>
<evidence type="ECO:0000313" key="2">
    <source>
        <dbReference type="EMBL" id="EMA44275.1"/>
    </source>
</evidence>
<organism evidence="2 3">
    <name type="scientific">Halococcus saccharolyticus DSM 5350</name>
    <dbReference type="NCBI Taxonomy" id="1227455"/>
    <lineage>
        <taxon>Archaea</taxon>
        <taxon>Methanobacteriati</taxon>
        <taxon>Methanobacteriota</taxon>
        <taxon>Stenosarchaea group</taxon>
        <taxon>Halobacteria</taxon>
        <taxon>Halobacteriales</taxon>
        <taxon>Halococcaceae</taxon>
        <taxon>Halococcus</taxon>
    </lineage>
</organism>
<evidence type="ECO:0000256" key="1">
    <source>
        <dbReference type="SAM" id="MobiDB-lite"/>
    </source>
</evidence>
<keyword evidence="3" id="KW-1185">Reference proteome</keyword>
<dbReference type="EMBL" id="AOMD01000025">
    <property type="protein sequence ID" value="EMA44275.1"/>
    <property type="molecule type" value="Genomic_DNA"/>
</dbReference>
<accession>M0MIJ4</accession>
<evidence type="ECO:0000313" key="3">
    <source>
        <dbReference type="Proteomes" id="UP000011669"/>
    </source>
</evidence>
<name>M0MIJ4_9EURY</name>
<dbReference type="RefSeq" id="WP_006078288.1">
    <property type="nucleotide sequence ID" value="NZ_AOMD01000025.1"/>
</dbReference>
<gene>
    <name evidence="2" type="ORF">C449_12133</name>
</gene>
<proteinExistence type="predicted"/>
<feature type="compositionally biased region" description="Basic and acidic residues" evidence="1">
    <location>
        <begin position="1"/>
        <end position="16"/>
    </location>
</feature>
<protein>
    <submittedName>
        <fullName evidence="2">Uncharacterized protein</fullName>
    </submittedName>
</protein>
<dbReference type="STRING" id="1227455.C449_12133"/>
<feature type="compositionally biased region" description="Gly residues" evidence="1">
    <location>
        <begin position="29"/>
        <end position="40"/>
    </location>
</feature>
<reference evidence="2 3" key="1">
    <citation type="journal article" date="2014" name="PLoS Genet.">
        <title>Phylogenetically driven sequencing of extremely halophilic archaea reveals strategies for static and dynamic osmo-response.</title>
        <authorList>
            <person name="Becker E.A."/>
            <person name="Seitzer P.M."/>
            <person name="Tritt A."/>
            <person name="Larsen D."/>
            <person name="Krusor M."/>
            <person name="Yao A.I."/>
            <person name="Wu D."/>
            <person name="Madern D."/>
            <person name="Eisen J.A."/>
            <person name="Darling A.E."/>
            <person name="Facciotti M.T."/>
        </authorList>
    </citation>
    <scope>NUCLEOTIDE SEQUENCE [LARGE SCALE GENOMIC DNA]</scope>
    <source>
        <strain evidence="2 3">DSM 5350</strain>
    </source>
</reference>
<dbReference type="Proteomes" id="UP000011669">
    <property type="component" value="Unassembled WGS sequence"/>
</dbReference>